<evidence type="ECO:0000313" key="1">
    <source>
        <dbReference type="EMBL" id="MED6209953.1"/>
    </source>
</evidence>
<dbReference type="Proteomes" id="UP001341840">
    <property type="component" value="Unassembled WGS sequence"/>
</dbReference>
<organism evidence="1 2">
    <name type="scientific">Stylosanthes scabra</name>
    <dbReference type="NCBI Taxonomy" id="79078"/>
    <lineage>
        <taxon>Eukaryota</taxon>
        <taxon>Viridiplantae</taxon>
        <taxon>Streptophyta</taxon>
        <taxon>Embryophyta</taxon>
        <taxon>Tracheophyta</taxon>
        <taxon>Spermatophyta</taxon>
        <taxon>Magnoliopsida</taxon>
        <taxon>eudicotyledons</taxon>
        <taxon>Gunneridae</taxon>
        <taxon>Pentapetalae</taxon>
        <taxon>rosids</taxon>
        <taxon>fabids</taxon>
        <taxon>Fabales</taxon>
        <taxon>Fabaceae</taxon>
        <taxon>Papilionoideae</taxon>
        <taxon>50 kb inversion clade</taxon>
        <taxon>dalbergioids sensu lato</taxon>
        <taxon>Dalbergieae</taxon>
        <taxon>Pterocarpus clade</taxon>
        <taxon>Stylosanthes</taxon>
    </lineage>
</organism>
<evidence type="ECO:0000313" key="2">
    <source>
        <dbReference type="Proteomes" id="UP001341840"/>
    </source>
</evidence>
<accession>A0ABU6YLH9</accession>
<name>A0ABU6YLH9_9FABA</name>
<protein>
    <submittedName>
        <fullName evidence="1">Uncharacterized protein</fullName>
    </submittedName>
</protein>
<gene>
    <name evidence="1" type="ORF">PIB30_059567</name>
</gene>
<keyword evidence="2" id="KW-1185">Reference proteome</keyword>
<proteinExistence type="predicted"/>
<sequence>MIAALVVMEDLGSATYPGLSLSLQFSHRDVFSGLHSVPPICPSLAGYVFSYLPQIFALHSYRAPPSSAAAATATALHCFGPLLTRSLFRLMTG</sequence>
<dbReference type="EMBL" id="JASCZI010242169">
    <property type="protein sequence ID" value="MED6209953.1"/>
    <property type="molecule type" value="Genomic_DNA"/>
</dbReference>
<comment type="caution">
    <text evidence="1">The sequence shown here is derived from an EMBL/GenBank/DDBJ whole genome shotgun (WGS) entry which is preliminary data.</text>
</comment>
<reference evidence="1 2" key="1">
    <citation type="journal article" date="2023" name="Plants (Basel)">
        <title>Bridging the Gap: Combining Genomics and Transcriptomics Approaches to Understand Stylosanthes scabra, an Orphan Legume from the Brazilian Caatinga.</title>
        <authorList>
            <person name="Ferreira-Neto J.R.C."/>
            <person name="da Silva M.D."/>
            <person name="Binneck E."/>
            <person name="de Melo N.F."/>
            <person name="da Silva R.H."/>
            <person name="de Melo A.L.T.M."/>
            <person name="Pandolfi V."/>
            <person name="Bustamante F.O."/>
            <person name="Brasileiro-Vidal A.C."/>
            <person name="Benko-Iseppon A.M."/>
        </authorList>
    </citation>
    <scope>NUCLEOTIDE SEQUENCE [LARGE SCALE GENOMIC DNA]</scope>
    <source>
        <tissue evidence="1">Leaves</tissue>
    </source>
</reference>